<keyword evidence="4" id="KW-0472">Membrane</keyword>
<feature type="transmembrane region" description="Helical" evidence="4">
    <location>
        <begin position="278"/>
        <end position="304"/>
    </location>
</feature>
<keyword evidence="2 3" id="KW-0040">ANK repeat</keyword>
<keyword evidence="1" id="KW-0677">Repeat</keyword>
<proteinExistence type="predicted"/>
<dbReference type="InterPro" id="IPR002110">
    <property type="entry name" value="Ankyrin_rpt"/>
</dbReference>
<evidence type="ECO:0000256" key="2">
    <source>
        <dbReference type="ARBA" id="ARBA00023043"/>
    </source>
</evidence>
<evidence type="ECO:0008006" key="9">
    <source>
        <dbReference type="Google" id="ProtNLM"/>
    </source>
</evidence>
<reference evidence="6 8" key="1">
    <citation type="submission" date="2024-05" db="EMBL/GenBank/DDBJ databases">
        <authorList>
            <person name="Wallberg A."/>
        </authorList>
    </citation>
    <scope>NUCLEOTIDE SEQUENCE [LARGE SCALE GENOMIC DNA]</scope>
</reference>
<dbReference type="Pfam" id="PF00023">
    <property type="entry name" value="Ank"/>
    <property type="match status" value="1"/>
</dbReference>
<feature type="chain" id="PRO_5044714361" description="Ankyrin repeat domain-containing protein" evidence="5">
    <location>
        <begin position="20"/>
        <end position="336"/>
    </location>
</feature>
<dbReference type="SUPFAM" id="SSF48403">
    <property type="entry name" value="Ankyrin repeat"/>
    <property type="match status" value="1"/>
</dbReference>
<organism evidence="6 8">
    <name type="scientific">Meganyctiphanes norvegica</name>
    <name type="common">Northern krill</name>
    <name type="synonym">Thysanopoda norvegica</name>
    <dbReference type="NCBI Taxonomy" id="48144"/>
    <lineage>
        <taxon>Eukaryota</taxon>
        <taxon>Metazoa</taxon>
        <taxon>Ecdysozoa</taxon>
        <taxon>Arthropoda</taxon>
        <taxon>Crustacea</taxon>
        <taxon>Multicrustacea</taxon>
        <taxon>Malacostraca</taxon>
        <taxon>Eumalacostraca</taxon>
        <taxon>Eucarida</taxon>
        <taxon>Euphausiacea</taxon>
        <taxon>Euphausiidae</taxon>
        <taxon>Meganyctiphanes</taxon>
    </lineage>
</organism>
<feature type="repeat" description="ANK" evidence="3">
    <location>
        <begin position="206"/>
        <end position="238"/>
    </location>
</feature>
<dbReference type="PANTHER" id="PTHR24198">
    <property type="entry name" value="ANKYRIN REPEAT AND PROTEIN KINASE DOMAIN-CONTAINING PROTEIN"/>
    <property type="match status" value="1"/>
</dbReference>
<keyword evidence="8" id="KW-1185">Reference proteome</keyword>
<comment type="caution">
    <text evidence="6">The sequence shown here is derived from an EMBL/GenBank/DDBJ whole genome shotgun (WGS) entry which is preliminary data.</text>
</comment>
<feature type="repeat" description="ANK" evidence="3">
    <location>
        <begin position="173"/>
        <end position="205"/>
    </location>
</feature>
<accession>A0AAV2QJ59</accession>
<dbReference type="PROSITE" id="PS50297">
    <property type="entry name" value="ANK_REP_REGION"/>
    <property type="match status" value="2"/>
</dbReference>
<dbReference type="Proteomes" id="UP001497623">
    <property type="component" value="Unassembled WGS sequence"/>
</dbReference>
<keyword evidence="4" id="KW-0812">Transmembrane</keyword>
<sequence length="336" mass="36981">MGVFSTVCALLIFLTILVSNRVIHTNAAKGEELYDASKQGNIVLVRQLMGDQCKDVNKPVGSGNLNRTPLMIASWNNHTKVVMLLLSCGADANKVDDAGWNPLMFAARFGHEDVAHVLLATHPTLDLKMNTGWNALMLASRYDHIGIANAIVTKGAELNLKSITDSSEPGEGNGWTALIDASRYAHLNLTTILLDYGADIDIQDDEGKTAIFHAAELYRIEHLKTLLQYGANVMIKSNNGNTTLDIMRGNGLMYILKQEQYTGPNNHVKAVALSTHTLLITAICFVIVFIILHGISTIGGCLFFRYTIRQMQRSLQNHAVVMSSEDKDNSLHIYEN</sequence>
<evidence type="ECO:0000256" key="1">
    <source>
        <dbReference type="ARBA" id="ARBA00022737"/>
    </source>
</evidence>
<evidence type="ECO:0000313" key="6">
    <source>
        <dbReference type="EMBL" id="CAL4087685.1"/>
    </source>
</evidence>
<keyword evidence="4" id="KW-1133">Transmembrane helix</keyword>
<dbReference type="SMART" id="SM00248">
    <property type="entry name" value="ANK"/>
    <property type="match status" value="5"/>
</dbReference>
<dbReference type="PANTHER" id="PTHR24198:SF165">
    <property type="entry name" value="ANKYRIN REPEAT-CONTAINING PROTEIN-RELATED"/>
    <property type="match status" value="1"/>
</dbReference>
<evidence type="ECO:0000313" key="8">
    <source>
        <dbReference type="Proteomes" id="UP001497623"/>
    </source>
</evidence>
<protein>
    <recommendedName>
        <fullName evidence="9">Ankyrin repeat domain-containing protein</fullName>
    </recommendedName>
</protein>
<dbReference type="Gene3D" id="1.25.40.20">
    <property type="entry name" value="Ankyrin repeat-containing domain"/>
    <property type="match status" value="2"/>
</dbReference>
<feature type="repeat" description="ANK" evidence="3">
    <location>
        <begin position="131"/>
        <end position="163"/>
    </location>
</feature>
<gene>
    <name evidence="6" type="ORF">MNOR_LOCUS13282</name>
    <name evidence="7" type="ORF">MNOR_LOCUS13283</name>
</gene>
<dbReference type="AlphaFoldDB" id="A0AAV2QJ59"/>
<dbReference type="EMBL" id="CAXKWB010007542">
    <property type="protein sequence ID" value="CAL4087687.1"/>
    <property type="molecule type" value="Genomic_DNA"/>
</dbReference>
<name>A0AAV2QJ59_MEGNR</name>
<dbReference type="InterPro" id="IPR036770">
    <property type="entry name" value="Ankyrin_rpt-contain_sf"/>
</dbReference>
<dbReference type="Pfam" id="PF12796">
    <property type="entry name" value="Ank_2"/>
    <property type="match status" value="2"/>
</dbReference>
<evidence type="ECO:0000256" key="4">
    <source>
        <dbReference type="SAM" id="Phobius"/>
    </source>
</evidence>
<feature type="signal peptide" evidence="5">
    <location>
        <begin position="1"/>
        <end position="19"/>
    </location>
</feature>
<dbReference type="EMBL" id="CAXKWB010007542">
    <property type="protein sequence ID" value="CAL4087685.1"/>
    <property type="molecule type" value="Genomic_DNA"/>
</dbReference>
<keyword evidence="5" id="KW-0732">Signal</keyword>
<evidence type="ECO:0000256" key="3">
    <source>
        <dbReference type="PROSITE-ProRule" id="PRU00023"/>
    </source>
</evidence>
<feature type="repeat" description="ANK" evidence="3">
    <location>
        <begin position="65"/>
        <end position="97"/>
    </location>
</feature>
<evidence type="ECO:0000313" key="7">
    <source>
        <dbReference type="EMBL" id="CAL4087687.1"/>
    </source>
</evidence>
<evidence type="ECO:0000256" key="5">
    <source>
        <dbReference type="SAM" id="SignalP"/>
    </source>
</evidence>
<dbReference type="PROSITE" id="PS50088">
    <property type="entry name" value="ANK_REPEAT"/>
    <property type="match status" value="4"/>
</dbReference>